<feature type="compositionally biased region" description="Gly residues" evidence="5">
    <location>
        <begin position="465"/>
        <end position="478"/>
    </location>
</feature>
<dbReference type="PROSITE" id="PS51999">
    <property type="entry name" value="ZF_GRF"/>
    <property type="match status" value="1"/>
</dbReference>
<keyword evidence="2 4" id="KW-0863">Zinc-finger</keyword>
<evidence type="ECO:0000259" key="7">
    <source>
        <dbReference type="PROSITE" id="PS51999"/>
    </source>
</evidence>
<dbReference type="PANTHER" id="PTHR31212:SF4">
    <property type="entry name" value="ALPHA-KETOGLUTARATE-DEPENDENT DIOXYGENASE ALKB HOMOLOG 3"/>
    <property type="match status" value="1"/>
</dbReference>
<keyword evidence="1" id="KW-0479">Metal-binding</keyword>
<proteinExistence type="predicted"/>
<protein>
    <submittedName>
        <fullName evidence="8">Related to CUE domain protein</fullName>
    </submittedName>
</protein>
<dbReference type="InterPro" id="IPR010666">
    <property type="entry name" value="Znf_GRF"/>
</dbReference>
<feature type="domain" description="GRF-type" evidence="7">
    <location>
        <begin position="411"/>
        <end position="456"/>
    </location>
</feature>
<dbReference type="Pfam" id="PF06839">
    <property type="entry name" value="Zn_ribbon_GRF"/>
    <property type="match status" value="1"/>
</dbReference>
<dbReference type="GO" id="GO:0008270">
    <property type="term" value="F:zinc ion binding"/>
    <property type="evidence" value="ECO:0007669"/>
    <property type="project" value="UniProtKB-KW"/>
</dbReference>
<evidence type="ECO:0000256" key="3">
    <source>
        <dbReference type="ARBA" id="ARBA00022833"/>
    </source>
</evidence>
<evidence type="ECO:0000256" key="1">
    <source>
        <dbReference type="ARBA" id="ARBA00022723"/>
    </source>
</evidence>
<dbReference type="PANTHER" id="PTHR31212">
    <property type="entry name" value="ALPHA-KETOGLUTARATE-DEPENDENT DIOXYGENASE ALKB HOMOLOG 3"/>
    <property type="match status" value="1"/>
</dbReference>
<gene>
    <name evidence="8" type="ORF">RAG0_06379</name>
</gene>
<evidence type="ECO:0000256" key="2">
    <source>
        <dbReference type="ARBA" id="ARBA00022771"/>
    </source>
</evidence>
<feature type="compositionally biased region" description="Polar residues" evidence="5">
    <location>
        <begin position="323"/>
        <end position="337"/>
    </location>
</feature>
<sequence>MDAFVSGKKRKLSPELATQTSLPGSDEKSKFSNIAASTPDDSETESTDFKLALLFSLHPDTDQQLLLDILLEHEGSVLDASEALTNDASPPREIASSKPTAISSTNVAATGYQSSLSTFISPPILSENSPRGLPPKLLSKRGKTLHLYSPADVEAHTPCSIIHNFLAADEANALLQELLVEAETFERQTFKLFDNVVQSPHTACFFVESVEEMRVQKTEYIYNGGKLDDVRQLTPHMLAIAPKVTSAVNASIATRPRLRYQSPSAWSPNAAFVNCYNGPTESVGYHSDQLTYLGPRAIIGSISLGVAREFRVRRITPTDEQDPTNNTSSQAKSPGSTSHKHTAADDLTGQISIHLPHNSLLIMHASMQETWKHCISPTPSVIPHPLAGNRRINITYRDYKAYLHPRYTPRCKCGLPTVLRVVQRKKRNRGRYFWMCYAGNVPGKEGCAFFEWAEWREDGRPVWKGNGGQMGGQMGGHEGVSADR</sequence>
<evidence type="ECO:0000313" key="8">
    <source>
        <dbReference type="EMBL" id="CZS97214.1"/>
    </source>
</evidence>
<dbReference type="GO" id="GO:0051213">
    <property type="term" value="F:dioxygenase activity"/>
    <property type="evidence" value="ECO:0007669"/>
    <property type="project" value="InterPro"/>
</dbReference>
<dbReference type="InterPro" id="IPR032854">
    <property type="entry name" value="ALKBH3"/>
</dbReference>
<feature type="region of interest" description="Disordered" evidence="5">
    <location>
        <begin position="1"/>
        <end position="44"/>
    </location>
</feature>
<dbReference type="EMBL" id="FJUX01000031">
    <property type="protein sequence ID" value="CZS97214.1"/>
    <property type="molecule type" value="Genomic_DNA"/>
</dbReference>
<evidence type="ECO:0000256" key="5">
    <source>
        <dbReference type="SAM" id="MobiDB-lite"/>
    </source>
</evidence>
<dbReference type="Gene3D" id="2.60.120.590">
    <property type="entry name" value="Alpha-ketoglutarate-dependent dioxygenase AlkB-like"/>
    <property type="match status" value="1"/>
</dbReference>
<dbReference type="Proteomes" id="UP000178912">
    <property type="component" value="Unassembled WGS sequence"/>
</dbReference>
<feature type="region of interest" description="Disordered" evidence="5">
    <location>
        <begin position="465"/>
        <end position="484"/>
    </location>
</feature>
<dbReference type="SUPFAM" id="SSF51197">
    <property type="entry name" value="Clavaminate synthase-like"/>
    <property type="match status" value="1"/>
</dbReference>
<name>A0A1E1KK72_9HELO</name>
<keyword evidence="9" id="KW-1185">Reference proteome</keyword>
<dbReference type="OrthoDB" id="545910at2759"/>
<evidence type="ECO:0000259" key="6">
    <source>
        <dbReference type="PROSITE" id="PS51471"/>
    </source>
</evidence>
<dbReference type="FunFam" id="2.60.120.590:FF:000010">
    <property type="entry name" value="GRF zinc finger domain protein"/>
    <property type="match status" value="1"/>
</dbReference>
<dbReference type="InterPro" id="IPR037151">
    <property type="entry name" value="AlkB-like_sf"/>
</dbReference>
<accession>A0A1E1KK72</accession>
<reference evidence="9" key="1">
    <citation type="submission" date="2016-03" db="EMBL/GenBank/DDBJ databases">
        <authorList>
            <person name="Guldener U."/>
        </authorList>
    </citation>
    <scope>NUCLEOTIDE SEQUENCE [LARGE SCALE GENOMIC DNA]</scope>
    <source>
        <strain evidence="9">04CH-RAC-A.6.1</strain>
    </source>
</reference>
<dbReference type="AlphaFoldDB" id="A0A1E1KK72"/>
<dbReference type="Pfam" id="PF13532">
    <property type="entry name" value="2OG-FeII_Oxy_2"/>
    <property type="match status" value="1"/>
</dbReference>
<dbReference type="PROSITE" id="PS51471">
    <property type="entry name" value="FE2OG_OXY"/>
    <property type="match status" value="1"/>
</dbReference>
<dbReference type="GO" id="GO:0006307">
    <property type="term" value="P:DNA alkylation repair"/>
    <property type="evidence" value="ECO:0007669"/>
    <property type="project" value="InterPro"/>
</dbReference>
<keyword evidence="3" id="KW-0862">Zinc</keyword>
<feature type="region of interest" description="Disordered" evidence="5">
    <location>
        <begin position="315"/>
        <end position="342"/>
    </location>
</feature>
<organism evidence="8 9">
    <name type="scientific">Rhynchosporium agropyri</name>
    <dbReference type="NCBI Taxonomy" id="914238"/>
    <lineage>
        <taxon>Eukaryota</taxon>
        <taxon>Fungi</taxon>
        <taxon>Dikarya</taxon>
        <taxon>Ascomycota</taxon>
        <taxon>Pezizomycotina</taxon>
        <taxon>Leotiomycetes</taxon>
        <taxon>Helotiales</taxon>
        <taxon>Ploettnerulaceae</taxon>
        <taxon>Rhynchosporium</taxon>
    </lineage>
</organism>
<dbReference type="InterPro" id="IPR027450">
    <property type="entry name" value="AlkB-like"/>
</dbReference>
<evidence type="ECO:0000313" key="9">
    <source>
        <dbReference type="Proteomes" id="UP000178912"/>
    </source>
</evidence>
<evidence type="ECO:0000256" key="4">
    <source>
        <dbReference type="PROSITE-ProRule" id="PRU01343"/>
    </source>
</evidence>
<feature type="domain" description="Fe2OG dioxygenase" evidence="6">
    <location>
        <begin position="267"/>
        <end position="400"/>
    </location>
</feature>
<dbReference type="InterPro" id="IPR005123">
    <property type="entry name" value="Oxoglu/Fe-dep_dioxygenase_dom"/>
</dbReference>